<dbReference type="Gene3D" id="3.10.20.30">
    <property type="match status" value="1"/>
</dbReference>
<dbReference type="Pfam" id="PF02597">
    <property type="entry name" value="ThiS"/>
    <property type="match status" value="1"/>
</dbReference>
<dbReference type="InterPro" id="IPR016155">
    <property type="entry name" value="Mopterin_synth/thiamin_S_b"/>
</dbReference>
<name>B3V6H0_9ARCH</name>
<dbReference type="InterPro" id="IPR010038">
    <property type="entry name" value="MoaD_arc-typ"/>
</dbReference>
<proteinExistence type="predicted"/>
<protein>
    <submittedName>
        <fullName evidence="1">MoaD family protein</fullName>
    </submittedName>
</protein>
<evidence type="ECO:0000313" key="1">
    <source>
        <dbReference type="EMBL" id="ACF09894.1"/>
    </source>
</evidence>
<dbReference type="InterPro" id="IPR003749">
    <property type="entry name" value="ThiS/MoaD-like"/>
</dbReference>
<organism evidence="1">
    <name type="scientific">uncultured marine crenarchaeote AD1000-23-H12</name>
    <dbReference type="NCBI Taxonomy" id="526638"/>
    <lineage>
        <taxon>Archaea</taxon>
        <taxon>Nitrososphaerota</taxon>
        <taxon>Nitrososphaeria</taxon>
        <taxon>Nitrosopumilales</taxon>
        <taxon>environmental samples</taxon>
    </lineage>
</organism>
<accession>B3V6H0</accession>
<dbReference type="AlphaFoldDB" id="B3V6H0"/>
<dbReference type="NCBIfam" id="TIGR01687">
    <property type="entry name" value="moaD_arch"/>
    <property type="match status" value="1"/>
</dbReference>
<dbReference type="EMBL" id="EU686635">
    <property type="protein sequence ID" value="ACF09894.1"/>
    <property type="molecule type" value="Genomic_DNA"/>
</dbReference>
<reference evidence="1" key="2">
    <citation type="submission" date="2008-05" db="EMBL/GenBank/DDBJ databases">
        <authorList>
            <person name="Martin-Cuadrado A.-B."/>
            <person name="Rodriguez-Valera F."/>
            <person name="Moreira D."/>
            <person name="Alba J.-C."/>
            <person name="Ivars-Martinez E."/>
            <person name="Henn M.R."/>
            <person name="Talla E."/>
            <person name="Lopez-Garcia P."/>
        </authorList>
    </citation>
    <scope>NUCLEOTIDE SEQUENCE</scope>
</reference>
<reference evidence="1" key="1">
    <citation type="journal article" date="2008" name="ISME J.">
        <title>Hindsight in the relative abundance, metabolic potential and genome dynamics of uncultivated marine archaea from comparative metagenomic analyses of bathypelagic plankton of different oceanic regions.</title>
        <authorList>
            <person name="Martin-Cuadrado A.B."/>
            <person name="Rodriguez-Valera F."/>
            <person name="Moreira D."/>
            <person name="Alba J.C."/>
            <person name="Ivars-Martinez E."/>
            <person name="Henn M.R."/>
            <person name="Talla E."/>
            <person name="Lopez-Garcia P."/>
        </authorList>
    </citation>
    <scope>NUCLEOTIDE SEQUENCE</scope>
</reference>
<dbReference type="InterPro" id="IPR012675">
    <property type="entry name" value="Beta-grasp_dom_sf"/>
</dbReference>
<sequence>MNTIRIDTKFFAILRETINKTDDSVFLPSNSTVNDFLQKLISDYGDVLSKILLNDDGLLNEQFTTLLNGQSITADSFSNIRLADNDLLIFLPPISGG</sequence>
<dbReference type="SUPFAM" id="SSF54285">
    <property type="entry name" value="MoaD/ThiS"/>
    <property type="match status" value="1"/>
</dbReference>